<keyword evidence="1" id="KW-0732">Signal</keyword>
<evidence type="ECO:0000313" key="3">
    <source>
        <dbReference type="Proteomes" id="UP000002943"/>
    </source>
</evidence>
<evidence type="ECO:0000313" key="2">
    <source>
        <dbReference type="EMBL" id="EFP94836.1"/>
    </source>
</evidence>
<dbReference type="Proteomes" id="UP000002943">
    <property type="component" value="Unassembled WGS sequence"/>
</dbReference>
<dbReference type="OrthoDB" id="5872820at2"/>
<accession>E3BQ31</accession>
<comment type="caution">
    <text evidence="2">The sequence shown here is derived from an EMBL/GenBank/DDBJ whole genome shotgun (WGS) entry which is preliminary data.</text>
</comment>
<protein>
    <recommendedName>
        <fullName evidence="4">Lipoprotein</fullName>
    </recommendedName>
</protein>
<proteinExistence type="predicted"/>
<gene>
    <name evidence="2" type="ORF">VIBC2010_16849</name>
</gene>
<dbReference type="eggNOG" id="ENOG50342N0">
    <property type="taxonomic scope" value="Bacteria"/>
</dbReference>
<dbReference type="RefSeq" id="WP_009603293.1">
    <property type="nucleotide sequence ID" value="NZ_AEIU01000112.1"/>
</dbReference>
<sequence>MRLLKFLASIALLTGCAAQADSEVTITDWVAKTEQCVAVFNESKASFPKDAWFDSLPVEQKRGVVFYLYQEKLFGCSKQESDALMASLTQSNNKTLIKFFKGLGAFEKPDTKFIKDIDTDQLKKLSSNVVAFNLVNVSKELNFLN</sequence>
<name>E3BQ31_9VIBR</name>
<reference evidence="2 3" key="1">
    <citation type="journal article" date="2012" name="Int. J. Syst. Evol. Microbiol.">
        <title>Vibrio caribbeanicus sp. nov., isolated from the marine sponge Scleritoderma cyanea.</title>
        <authorList>
            <person name="Hoffmann M."/>
            <person name="Monday S.R."/>
            <person name="Allard M.W."/>
            <person name="Strain E.A."/>
            <person name="Whittaker P."/>
            <person name="Naum M."/>
            <person name="McCarthy P.J."/>
            <person name="Lopez J.V."/>
            <person name="Fischer M."/>
            <person name="Brown E.W."/>
        </authorList>
    </citation>
    <scope>NUCLEOTIDE SEQUENCE [LARGE SCALE GENOMIC DNA]</scope>
    <source>
        <strain evidence="2 3">ATCC BAA-2122</strain>
    </source>
</reference>
<evidence type="ECO:0008006" key="4">
    <source>
        <dbReference type="Google" id="ProtNLM"/>
    </source>
</evidence>
<dbReference type="PROSITE" id="PS51257">
    <property type="entry name" value="PROKAR_LIPOPROTEIN"/>
    <property type="match status" value="1"/>
</dbReference>
<dbReference type="EMBL" id="AEIU01000112">
    <property type="protein sequence ID" value="EFP94836.1"/>
    <property type="molecule type" value="Genomic_DNA"/>
</dbReference>
<feature type="signal peptide" evidence="1">
    <location>
        <begin position="1"/>
        <end position="20"/>
    </location>
</feature>
<keyword evidence="3" id="KW-1185">Reference proteome</keyword>
<dbReference type="AlphaFoldDB" id="E3BQ31"/>
<feature type="chain" id="PRO_5003167554" description="Lipoprotein" evidence="1">
    <location>
        <begin position="21"/>
        <end position="145"/>
    </location>
</feature>
<organism evidence="2 3">
    <name type="scientific">Vibrio caribbeanicus ATCC BAA-2122</name>
    <dbReference type="NCBI Taxonomy" id="796620"/>
    <lineage>
        <taxon>Bacteria</taxon>
        <taxon>Pseudomonadati</taxon>
        <taxon>Pseudomonadota</taxon>
        <taxon>Gammaproteobacteria</taxon>
        <taxon>Vibrionales</taxon>
        <taxon>Vibrionaceae</taxon>
        <taxon>Vibrio</taxon>
    </lineage>
</organism>
<evidence type="ECO:0000256" key="1">
    <source>
        <dbReference type="SAM" id="SignalP"/>
    </source>
</evidence>